<dbReference type="OrthoDB" id="2753042at2759"/>
<evidence type="ECO:0000313" key="4">
    <source>
        <dbReference type="Proteomes" id="UP000029665"/>
    </source>
</evidence>
<keyword evidence="2" id="KW-0812">Transmembrane</keyword>
<gene>
    <name evidence="3" type="ORF">BN946_scf184590.g12</name>
</gene>
<comment type="caution">
    <text evidence="3">The sequence shown here is derived from an EMBL/GenBank/DDBJ whole genome shotgun (WGS) entry which is preliminary data.</text>
</comment>
<dbReference type="HOGENOM" id="CLU_742152_0_0_1"/>
<sequence>MLSGSQCPDQADGRPVDLSKATPQPHRTLATRHPDCPCYLDPRCQIGVAFQEARKYWLRHPDDNVNAPNEVHQAIEEWLVAERVLDGPTQIDHQNTKTGLQGETGAKESTEALSLRKKAGFKVPRLRALSLKRLVVGDGDSTTMLSPPLVSRRLRRRHTEGDNSLFSGNTVVPSPATPSRNILRQVAVLFRPRRKTVSSGSADASSDASISTSQSCASSSSAGHNTEMLAGEGSEVGLRGLVTLRPIINAATTNARAPTPAKVPDEKADGPTDPAYAALMPILYELDALAEHPRCKAIAAEHNDEDYRQFWETFSQLSAKDVLCAVYAIRAGALEIPEVSDNRTMSPGVVFLCAMWGFLASTLALYLYLHAPL</sequence>
<evidence type="ECO:0000313" key="3">
    <source>
        <dbReference type="EMBL" id="CDO75155.1"/>
    </source>
</evidence>
<organism evidence="3 4">
    <name type="scientific">Pycnoporus cinnabarinus</name>
    <name type="common">Cinnabar-red polypore</name>
    <name type="synonym">Trametes cinnabarina</name>
    <dbReference type="NCBI Taxonomy" id="5643"/>
    <lineage>
        <taxon>Eukaryota</taxon>
        <taxon>Fungi</taxon>
        <taxon>Dikarya</taxon>
        <taxon>Basidiomycota</taxon>
        <taxon>Agaricomycotina</taxon>
        <taxon>Agaricomycetes</taxon>
        <taxon>Polyporales</taxon>
        <taxon>Polyporaceae</taxon>
        <taxon>Trametes</taxon>
    </lineage>
</organism>
<feature type="compositionally biased region" description="Low complexity" evidence="1">
    <location>
        <begin position="198"/>
        <end position="222"/>
    </location>
</feature>
<feature type="region of interest" description="Disordered" evidence="1">
    <location>
        <begin position="1"/>
        <end position="33"/>
    </location>
</feature>
<reference evidence="3" key="1">
    <citation type="submission" date="2014-01" db="EMBL/GenBank/DDBJ databases">
        <title>The genome of the white-rot fungus Pycnoporus cinnabarinus: a basidiomycete model with a versatile arsenal for lignocellulosic biomass breakdown.</title>
        <authorList>
            <person name="Levasseur A."/>
            <person name="Lomascolo A."/>
            <person name="Ruiz-Duenas F.J."/>
            <person name="Uzan E."/>
            <person name="Piumi F."/>
            <person name="Kues U."/>
            <person name="Ram A.F.J."/>
            <person name="Murat C."/>
            <person name="Haon M."/>
            <person name="Benoit I."/>
            <person name="Arfi Y."/>
            <person name="Chevret D."/>
            <person name="Drula E."/>
            <person name="Kwon M.J."/>
            <person name="Gouret P."/>
            <person name="Lesage-Meessen L."/>
            <person name="Lombard V."/>
            <person name="Mariette J."/>
            <person name="Noirot C."/>
            <person name="Park J."/>
            <person name="Patyshakuliyeva A."/>
            <person name="Wieneger R.A.B."/>
            <person name="Wosten H.A.B."/>
            <person name="Martin F."/>
            <person name="Coutinho P.M."/>
            <person name="de Vries R."/>
            <person name="Martinez A.T."/>
            <person name="Klopp C."/>
            <person name="Pontarotti P."/>
            <person name="Henrissat B."/>
            <person name="Record E."/>
        </authorList>
    </citation>
    <scope>NUCLEOTIDE SEQUENCE [LARGE SCALE GENOMIC DNA]</scope>
    <source>
        <strain evidence="3">BRFM137</strain>
    </source>
</reference>
<feature type="transmembrane region" description="Helical" evidence="2">
    <location>
        <begin position="349"/>
        <end position="369"/>
    </location>
</feature>
<dbReference type="EMBL" id="CCBP010000243">
    <property type="protein sequence ID" value="CDO75155.1"/>
    <property type="molecule type" value="Genomic_DNA"/>
</dbReference>
<accession>A0A060SL82</accession>
<evidence type="ECO:0000256" key="2">
    <source>
        <dbReference type="SAM" id="Phobius"/>
    </source>
</evidence>
<dbReference type="AlphaFoldDB" id="A0A060SL82"/>
<keyword evidence="4" id="KW-1185">Reference proteome</keyword>
<dbReference type="Proteomes" id="UP000029665">
    <property type="component" value="Unassembled WGS sequence"/>
</dbReference>
<keyword evidence="2" id="KW-1133">Transmembrane helix</keyword>
<evidence type="ECO:0000256" key="1">
    <source>
        <dbReference type="SAM" id="MobiDB-lite"/>
    </source>
</evidence>
<proteinExistence type="predicted"/>
<dbReference type="OMA" id="SHGDADY"/>
<keyword evidence="2" id="KW-0472">Membrane</keyword>
<feature type="region of interest" description="Disordered" evidence="1">
    <location>
        <begin position="194"/>
        <end position="227"/>
    </location>
</feature>
<name>A0A060SL82_PYCCI</name>
<protein>
    <submittedName>
        <fullName evidence="3">Uncharacterized protein</fullName>
    </submittedName>
</protein>